<dbReference type="EMBL" id="BAABAL010000009">
    <property type="protein sequence ID" value="GAA4008132.1"/>
    <property type="molecule type" value="Genomic_DNA"/>
</dbReference>
<dbReference type="Proteomes" id="UP001501747">
    <property type="component" value="Unassembled WGS sequence"/>
</dbReference>
<organism evidence="2 3">
    <name type="scientific">Allokutzneria multivorans</name>
    <dbReference type="NCBI Taxonomy" id="1142134"/>
    <lineage>
        <taxon>Bacteria</taxon>
        <taxon>Bacillati</taxon>
        <taxon>Actinomycetota</taxon>
        <taxon>Actinomycetes</taxon>
        <taxon>Pseudonocardiales</taxon>
        <taxon>Pseudonocardiaceae</taxon>
        <taxon>Allokutzneria</taxon>
    </lineage>
</organism>
<name>A0ABP7S8M7_9PSEU</name>
<gene>
    <name evidence="2" type="ORF">GCM10022247_32920</name>
</gene>
<comment type="caution">
    <text evidence="2">The sequence shown here is derived from an EMBL/GenBank/DDBJ whole genome shotgun (WGS) entry which is preliminary data.</text>
</comment>
<reference evidence="3" key="1">
    <citation type="journal article" date="2019" name="Int. J. Syst. Evol. Microbiol.">
        <title>The Global Catalogue of Microorganisms (GCM) 10K type strain sequencing project: providing services to taxonomists for standard genome sequencing and annotation.</title>
        <authorList>
            <consortium name="The Broad Institute Genomics Platform"/>
            <consortium name="The Broad Institute Genome Sequencing Center for Infectious Disease"/>
            <person name="Wu L."/>
            <person name="Ma J."/>
        </authorList>
    </citation>
    <scope>NUCLEOTIDE SEQUENCE [LARGE SCALE GENOMIC DNA]</scope>
    <source>
        <strain evidence="3">JCM 17342</strain>
    </source>
</reference>
<sequence>MDGSAVVRQEPTVLARGCLVHNHSVASLTADSRLVWQDIVVLGRHGEEPGKMVQHWDVQRAGRPVLRTTTSLLEPSLYRSPAVVGTASVLGTGLVVAPGLSVSPFARDGAAVHALRGAALVTVLGVDAVSVGSVLDSLVGSVAGSSVGSA</sequence>
<evidence type="ECO:0000256" key="1">
    <source>
        <dbReference type="ARBA" id="ARBA00023186"/>
    </source>
</evidence>
<evidence type="ECO:0000313" key="3">
    <source>
        <dbReference type="Proteomes" id="UP001501747"/>
    </source>
</evidence>
<accession>A0ABP7S8M7</accession>
<keyword evidence="3" id="KW-1185">Reference proteome</keyword>
<dbReference type="Pfam" id="PF01774">
    <property type="entry name" value="UreD"/>
    <property type="match status" value="1"/>
</dbReference>
<proteinExistence type="predicted"/>
<keyword evidence="1" id="KW-0143">Chaperone</keyword>
<evidence type="ECO:0000313" key="2">
    <source>
        <dbReference type="EMBL" id="GAA4008132.1"/>
    </source>
</evidence>
<dbReference type="InterPro" id="IPR002669">
    <property type="entry name" value="UreD"/>
</dbReference>
<protein>
    <submittedName>
        <fullName evidence="2">Uncharacterized protein</fullName>
    </submittedName>
</protein>